<organism evidence="6 7">
    <name type="scientific">Schizothecium vesticola</name>
    <dbReference type="NCBI Taxonomy" id="314040"/>
    <lineage>
        <taxon>Eukaryota</taxon>
        <taxon>Fungi</taxon>
        <taxon>Dikarya</taxon>
        <taxon>Ascomycota</taxon>
        <taxon>Pezizomycotina</taxon>
        <taxon>Sordariomycetes</taxon>
        <taxon>Sordariomycetidae</taxon>
        <taxon>Sordariales</taxon>
        <taxon>Schizotheciaceae</taxon>
        <taxon>Schizothecium</taxon>
    </lineage>
</organism>
<dbReference type="CDD" id="cd12148">
    <property type="entry name" value="fungal_TF_MHR"/>
    <property type="match status" value="1"/>
</dbReference>
<dbReference type="Pfam" id="PF04082">
    <property type="entry name" value="Fungal_trans"/>
    <property type="match status" value="1"/>
</dbReference>
<dbReference type="AlphaFoldDB" id="A0AA40K4I6"/>
<proteinExistence type="predicted"/>
<dbReference type="Gene3D" id="4.10.240.10">
    <property type="entry name" value="Zn(2)-C6 fungal-type DNA-binding domain"/>
    <property type="match status" value="1"/>
</dbReference>
<dbReference type="PANTHER" id="PTHR31001:SF50">
    <property type="entry name" value="ZN(II)2CYS6 TRANSCRIPTION FACTOR (EUROFUNG)"/>
    <property type="match status" value="1"/>
</dbReference>
<name>A0AA40K4I6_9PEZI</name>
<dbReference type="EMBL" id="JAUKUD010000004">
    <property type="protein sequence ID" value="KAK0745634.1"/>
    <property type="molecule type" value="Genomic_DNA"/>
</dbReference>
<dbReference type="GO" id="GO:0005634">
    <property type="term" value="C:nucleus"/>
    <property type="evidence" value="ECO:0007669"/>
    <property type="project" value="UniProtKB-SubCell"/>
</dbReference>
<dbReference type="CDD" id="cd00067">
    <property type="entry name" value="GAL4"/>
    <property type="match status" value="1"/>
</dbReference>
<dbReference type="InterPro" id="IPR007219">
    <property type="entry name" value="XnlR_reg_dom"/>
</dbReference>
<evidence type="ECO:0000313" key="7">
    <source>
        <dbReference type="Proteomes" id="UP001172155"/>
    </source>
</evidence>
<evidence type="ECO:0000256" key="4">
    <source>
        <dbReference type="SAM" id="MobiDB-lite"/>
    </source>
</evidence>
<comment type="subcellular location">
    <subcellularLocation>
        <location evidence="1">Nucleus</location>
    </subcellularLocation>
</comment>
<protein>
    <submittedName>
        <fullName evidence="6">Fungal-specific transcription factor domain-containing protein</fullName>
    </submittedName>
</protein>
<keyword evidence="3" id="KW-0539">Nucleus</keyword>
<feature type="region of interest" description="Disordered" evidence="4">
    <location>
        <begin position="141"/>
        <end position="160"/>
    </location>
</feature>
<feature type="compositionally biased region" description="Low complexity" evidence="4">
    <location>
        <begin position="175"/>
        <end position="185"/>
    </location>
</feature>
<keyword evidence="7" id="KW-1185">Reference proteome</keyword>
<feature type="domain" description="Zn(2)-C6 fungal-type" evidence="5">
    <location>
        <begin position="65"/>
        <end position="94"/>
    </location>
</feature>
<dbReference type="SUPFAM" id="SSF57701">
    <property type="entry name" value="Zn2/Cys6 DNA-binding domain"/>
    <property type="match status" value="1"/>
</dbReference>
<dbReference type="GO" id="GO:0003677">
    <property type="term" value="F:DNA binding"/>
    <property type="evidence" value="ECO:0007669"/>
    <property type="project" value="InterPro"/>
</dbReference>
<feature type="compositionally biased region" description="Low complexity" evidence="4">
    <location>
        <begin position="17"/>
        <end position="28"/>
    </location>
</feature>
<gene>
    <name evidence="6" type="ORF">B0T18DRAFT_327351</name>
</gene>
<dbReference type="GO" id="GO:0000981">
    <property type="term" value="F:DNA-binding transcription factor activity, RNA polymerase II-specific"/>
    <property type="evidence" value="ECO:0007669"/>
    <property type="project" value="InterPro"/>
</dbReference>
<feature type="region of interest" description="Disordered" evidence="4">
    <location>
        <begin position="170"/>
        <end position="216"/>
    </location>
</feature>
<evidence type="ECO:0000313" key="6">
    <source>
        <dbReference type="EMBL" id="KAK0745634.1"/>
    </source>
</evidence>
<feature type="region of interest" description="Disordered" evidence="4">
    <location>
        <begin position="93"/>
        <end position="122"/>
    </location>
</feature>
<evidence type="ECO:0000256" key="2">
    <source>
        <dbReference type="ARBA" id="ARBA00022723"/>
    </source>
</evidence>
<dbReference type="InterPro" id="IPR036864">
    <property type="entry name" value="Zn2-C6_fun-type_DNA-bd_sf"/>
</dbReference>
<feature type="region of interest" description="Disordered" evidence="4">
    <location>
        <begin position="1"/>
        <end position="35"/>
    </location>
</feature>
<reference evidence="6" key="1">
    <citation type="submission" date="2023-06" db="EMBL/GenBank/DDBJ databases">
        <title>Genome-scale phylogeny and comparative genomics of the fungal order Sordariales.</title>
        <authorList>
            <consortium name="Lawrence Berkeley National Laboratory"/>
            <person name="Hensen N."/>
            <person name="Bonometti L."/>
            <person name="Westerberg I."/>
            <person name="Brannstrom I.O."/>
            <person name="Guillou S."/>
            <person name="Cros-Aarteil S."/>
            <person name="Calhoun S."/>
            <person name="Haridas S."/>
            <person name="Kuo A."/>
            <person name="Mondo S."/>
            <person name="Pangilinan J."/>
            <person name="Riley R."/>
            <person name="LaButti K."/>
            <person name="Andreopoulos B."/>
            <person name="Lipzen A."/>
            <person name="Chen C."/>
            <person name="Yanf M."/>
            <person name="Daum C."/>
            <person name="Ng V."/>
            <person name="Clum A."/>
            <person name="Steindorff A."/>
            <person name="Ohm R."/>
            <person name="Martin F."/>
            <person name="Silar P."/>
            <person name="Natvig D."/>
            <person name="Lalanne C."/>
            <person name="Gautier V."/>
            <person name="Ament-velasquez S.L."/>
            <person name="Kruys A."/>
            <person name="Hutchinson M.I."/>
            <person name="Powell A.J."/>
            <person name="Barry K."/>
            <person name="Miller A.N."/>
            <person name="Grigoriev I.V."/>
            <person name="Debuchy R."/>
            <person name="Gladieux P."/>
            <person name="Thoren M.H."/>
            <person name="Johannesson H."/>
        </authorList>
    </citation>
    <scope>NUCLEOTIDE SEQUENCE</scope>
    <source>
        <strain evidence="6">SMH3187-1</strain>
    </source>
</reference>
<accession>A0AA40K4I6</accession>
<comment type="caution">
    <text evidence="6">The sequence shown here is derived from an EMBL/GenBank/DDBJ whole genome shotgun (WGS) entry which is preliminary data.</text>
</comment>
<dbReference type="GO" id="GO:0006351">
    <property type="term" value="P:DNA-templated transcription"/>
    <property type="evidence" value="ECO:0007669"/>
    <property type="project" value="InterPro"/>
</dbReference>
<keyword evidence="2" id="KW-0479">Metal-binding</keyword>
<dbReference type="InterPro" id="IPR050613">
    <property type="entry name" value="Sec_Metabolite_Reg"/>
</dbReference>
<dbReference type="PROSITE" id="PS00463">
    <property type="entry name" value="ZN2_CY6_FUNGAL_1"/>
    <property type="match status" value="1"/>
</dbReference>
<dbReference type="Pfam" id="PF00172">
    <property type="entry name" value="Zn_clus"/>
    <property type="match status" value="1"/>
</dbReference>
<dbReference type="InterPro" id="IPR001138">
    <property type="entry name" value="Zn2Cys6_DnaBD"/>
</dbReference>
<dbReference type="SMART" id="SM00906">
    <property type="entry name" value="Fungal_trans"/>
    <property type="match status" value="1"/>
</dbReference>
<dbReference type="SMART" id="SM00066">
    <property type="entry name" value="GAL4"/>
    <property type="match status" value="1"/>
</dbReference>
<dbReference type="GO" id="GO:0008270">
    <property type="term" value="F:zinc ion binding"/>
    <property type="evidence" value="ECO:0007669"/>
    <property type="project" value="InterPro"/>
</dbReference>
<evidence type="ECO:0000256" key="1">
    <source>
        <dbReference type="ARBA" id="ARBA00004123"/>
    </source>
</evidence>
<evidence type="ECO:0000256" key="3">
    <source>
        <dbReference type="ARBA" id="ARBA00023242"/>
    </source>
</evidence>
<dbReference type="Proteomes" id="UP001172155">
    <property type="component" value="Unassembled WGS sequence"/>
</dbReference>
<evidence type="ECO:0000259" key="5">
    <source>
        <dbReference type="PROSITE" id="PS50048"/>
    </source>
</evidence>
<sequence>MPDGESDWSPQGPPSEAPSSTDASAATPLDAFDTQQIHALARHPPPGASVYLPSAAVSSSLNPRSCVTCRRRKVRCDKHMPCSNCRRAQIPCIFPAPGRAPRRPRAKDPNAPPKHPSSDRELELMKRLRKLEGIVEELSGQIEVETARQPSSAGNSPEAATRELDDRLMGRRHGSAPSGSGSPHSQDSPAMRSGGAIARSRTAPGSNSSLGPLRKTSDVHKQFGRLVLNEKGVSRYVSSAFWSAVNDELDEIRRETHDLTEDDFEDSDAELSAVATEQEKSISHQSFIFGYRSADVDLRPLHPLPSQIPFMWQVFQENVDPILKILHVPTTTRLIRDVRKNLDTLTASTETLMFGIYYAAITSLDEEEVQLNFNAEKSELLQRYRFALEQALARSNFMTTPDLTVAQALLLFLVLVRRHDATRFTWTMTGLLVRVSQALGLHRDGTNFSNLSPFEIEMRRRLFWGVCVLDLRSSEDQGTDLLIMDQTFDTKAPLNINDTDISLESKELPKARDGPTDMTFSLIRYDICHLGRRMHMASSDISAMGARDTVATIEEREALLSDVHKRVETQYLKDGACDKNPMYWTAANIARLIVAKMRLIIYQSVLFPGPENEVLSEDKRDRLFNAATEVYEYSYLLNTDPRCKQWRWLFQTYTQLHAAAYGLIEMCHREWSATVERSWTALNLVFSDTNPSLPQFDLQKMTEHSAVWLPLRKLYMMAKRHREAEIARLSADPAAAQQLELEDRAKVPPGTVDGQPTTTRDGFAAERWRKLVNAPPLPPDAPAPRQLNEETPLLPPAQVHATPPIGAGIPGPDLGPSPCPEHEIKPEIMDYLDATLSRPDFNTSMLIPLWGKIPPTIESQNQDMFALPSGMQRSDNIAYGSTPMPSYDSVTVPGGHANQQHNAPVSHSSQQHQQHDLLGQMRNMTTSSLRDHRDLPPWMWPDNGLGVASNMPGEELDVNMDEGFDWQNWQESLGRFELEANGGPANSAWGPGI</sequence>
<dbReference type="PANTHER" id="PTHR31001">
    <property type="entry name" value="UNCHARACTERIZED TRANSCRIPTIONAL REGULATORY PROTEIN"/>
    <property type="match status" value="1"/>
</dbReference>
<dbReference type="PROSITE" id="PS50048">
    <property type="entry name" value="ZN2_CY6_FUNGAL_2"/>
    <property type="match status" value="1"/>
</dbReference>